<keyword evidence="7" id="KW-1185">Reference proteome</keyword>
<dbReference type="PROSITE" id="PS51935">
    <property type="entry name" value="NLPC_P60"/>
    <property type="match status" value="1"/>
</dbReference>
<dbReference type="Pfam" id="PF18348">
    <property type="entry name" value="SH3_16"/>
    <property type="match status" value="1"/>
</dbReference>
<accession>A0A1H3ZLX8</accession>
<protein>
    <submittedName>
        <fullName evidence="6">SH3 domain-containing protein</fullName>
    </submittedName>
</protein>
<dbReference type="PANTHER" id="PTHR47053:SF1">
    <property type="entry name" value="MUREIN DD-ENDOPEPTIDASE MEPH-RELATED"/>
    <property type="match status" value="1"/>
</dbReference>
<evidence type="ECO:0000256" key="1">
    <source>
        <dbReference type="ARBA" id="ARBA00007074"/>
    </source>
</evidence>
<dbReference type="SUPFAM" id="SSF82057">
    <property type="entry name" value="Prokaryotic SH3-related domain"/>
    <property type="match status" value="1"/>
</dbReference>
<dbReference type="RefSeq" id="WP_093241635.1">
    <property type="nucleotide sequence ID" value="NZ_FNQF01000004.1"/>
</dbReference>
<dbReference type="InterPro" id="IPR000064">
    <property type="entry name" value="NLP_P60_dom"/>
</dbReference>
<dbReference type="InterPro" id="IPR041382">
    <property type="entry name" value="SH3_16"/>
</dbReference>
<name>A0A1H3ZLX8_9FLAO</name>
<evidence type="ECO:0000313" key="7">
    <source>
        <dbReference type="Proteomes" id="UP000198820"/>
    </source>
</evidence>
<feature type="domain" description="NlpC/P60" evidence="5">
    <location>
        <begin position="121"/>
        <end position="245"/>
    </location>
</feature>
<dbReference type="SUPFAM" id="SSF54001">
    <property type="entry name" value="Cysteine proteinases"/>
    <property type="match status" value="1"/>
</dbReference>
<dbReference type="EMBL" id="FNQF01000004">
    <property type="protein sequence ID" value="SEA24657.1"/>
    <property type="molecule type" value="Genomic_DNA"/>
</dbReference>
<dbReference type="GO" id="GO:0006508">
    <property type="term" value="P:proteolysis"/>
    <property type="evidence" value="ECO:0007669"/>
    <property type="project" value="UniProtKB-KW"/>
</dbReference>
<dbReference type="Proteomes" id="UP000198820">
    <property type="component" value="Unassembled WGS sequence"/>
</dbReference>
<dbReference type="InterPro" id="IPR051202">
    <property type="entry name" value="Peptidase_C40"/>
</dbReference>
<dbReference type="Gene3D" id="3.90.1720.10">
    <property type="entry name" value="endopeptidase domain like (from Nostoc punctiforme)"/>
    <property type="match status" value="1"/>
</dbReference>
<evidence type="ECO:0000259" key="5">
    <source>
        <dbReference type="PROSITE" id="PS51935"/>
    </source>
</evidence>
<dbReference type="STRING" id="908615.SAMN05421540_104124"/>
<reference evidence="6 7" key="1">
    <citation type="submission" date="2016-10" db="EMBL/GenBank/DDBJ databases">
        <authorList>
            <person name="de Groot N.N."/>
        </authorList>
    </citation>
    <scope>NUCLEOTIDE SEQUENCE [LARGE SCALE GENOMIC DNA]</scope>
    <source>
        <strain evidence="6 7">DSM 23581</strain>
    </source>
</reference>
<organism evidence="6 7">
    <name type="scientific">Psychroflexus halocasei</name>
    <dbReference type="NCBI Taxonomy" id="908615"/>
    <lineage>
        <taxon>Bacteria</taxon>
        <taxon>Pseudomonadati</taxon>
        <taxon>Bacteroidota</taxon>
        <taxon>Flavobacteriia</taxon>
        <taxon>Flavobacteriales</taxon>
        <taxon>Flavobacteriaceae</taxon>
        <taxon>Psychroflexus</taxon>
    </lineage>
</organism>
<evidence type="ECO:0000256" key="3">
    <source>
        <dbReference type="ARBA" id="ARBA00022801"/>
    </source>
</evidence>
<keyword evidence="3" id="KW-0378">Hydrolase</keyword>
<comment type="similarity">
    <text evidence="1">Belongs to the peptidase C40 family.</text>
</comment>
<keyword evidence="4" id="KW-0788">Thiol protease</keyword>
<gene>
    <name evidence="6" type="ORF">SAMN05421540_104124</name>
</gene>
<evidence type="ECO:0000256" key="2">
    <source>
        <dbReference type="ARBA" id="ARBA00022670"/>
    </source>
</evidence>
<dbReference type="PANTHER" id="PTHR47053">
    <property type="entry name" value="MUREIN DD-ENDOPEPTIDASE MEPH-RELATED"/>
    <property type="match status" value="1"/>
</dbReference>
<evidence type="ECO:0000313" key="6">
    <source>
        <dbReference type="EMBL" id="SEA24657.1"/>
    </source>
</evidence>
<dbReference type="Gene3D" id="2.30.30.40">
    <property type="entry name" value="SH3 Domains"/>
    <property type="match status" value="1"/>
</dbReference>
<dbReference type="AlphaFoldDB" id="A0A1H3ZLX8"/>
<dbReference type="InterPro" id="IPR038765">
    <property type="entry name" value="Papain-like_cys_pep_sf"/>
</dbReference>
<dbReference type="GO" id="GO:0008234">
    <property type="term" value="F:cysteine-type peptidase activity"/>
    <property type="evidence" value="ECO:0007669"/>
    <property type="project" value="UniProtKB-KW"/>
</dbReference>
<sequence>MQYGICELSIVPVRSEANDASEMVTQLLYGDHFKIIEERKKWVRIRIAFDHYEGWIDKKQAKFITEEIYEACHNNAAYSADLIDIVNLNEQQVLSICAGSNVAASQILNHHFEGRFQTGQNFMRSQLLDTAMLYLNAPYLWGGKTPFGIDCSGLTQMVYKTNGIMLHRDASQQALQGQTLSFIEETQIGDLAFFDNQEGNIIHVGIMMGDNYIIHAHGKVRVDRIDHTGIFNVDTRTYSHQLRVLKTYAN</sequence>
<evidence type="ECO:0000256" key="4">
    <source>
        <dbReference type="ARBA" id="ARBA00022807"/>
    </source>
</evidence>
<proteinExistence type="inferred from homology"/>
<dbReference type="Pfam" id="PF00877">
    <property type="entry name" value="NLPC_P60"/>
    <property type="match status" value="1"/>
</dbReference>
<keyword evidence="2" id="KW-0645">Protease</keyword>